<dbReference type="Proteomes" id="UP000078476">
    <property type="component" value="Unassembled WGS sequence"/>
</dbReference>
<feature type="transmembrane region" description="Helical" evidence="1">
    <location>
        <begin position="13"/>
        <end position="33"/>
    </location>
</feature>
<dbReference type="EMBL" id="LUUI01000024">
    <property type="protein sequence ID" value="OAI20984.1"/>
    <property type="molecule type" value="Genomic_DNA"/>
</dbReference>
<accession>A0A177NTU9</accession>
<reference evidence="2 3" key="1">
    <citation type="submission" date="2016-03" db="EMBL/GenBank/DDBJ databases">
        <authorList>
            <person name="Ploux O."/>
        </authorList>
    </citation>
    <scope>NUCLEOTIDE SEQUENCE [LARGE SCALE GENOMIC DNA]</scope>
    <source>
        <strain evidence="2 3">R-45370</strain>
    </source>
</reference>
<gene>
    <name evidence="2" type="ORF">A1359_19985</name>
</gene>
<protein>
    <submittedName>
        <fullName evidence="2">Uncharacterized protein</fullName>
    </submittedName>
</protein>
<dbReference type="AlphaFoldDB" id="A0A177NTU9"/>
<keyword evidence="1" id="KW-0812">Transmembrane</keyword>
<evidence type="ECO:0000256" key="1">
    <source>
        <dbReference type="SAM" id="Phobius"/>
    </source>
</evidence>
<evidence type="ECO:0000313" key="3">
    <source>
        <dbReference type="Proteomes" id="UP000078476"/>
    </source>
</evidence>
<keyword evidence="3" id="KW-1185">Reference proteome</keyword>
<organism evidence="2 3">
    <name type="scientific">Methylomonas lenta</name>
    <dbReference type="NCBI Taxonomy" id="980561"/>
    <lineage>
        <taxon>Bacteria</taxon>
        <taxon>Pseudomonadati</taxon>
        <taxon>Pseudomonadota</taxon>
        <taxon>Gammaproteobacteria</taxon>
        <taxon>Methylococcales</taxon>
        <taxon>Methylococcaceae</taxon>
        <taxon>Methylomonas</taxon>
    </lineage>
</organism>
<sequence>MNVQAEQPEKDHFILYMVLATVVLVGAILAVKLNENEKFEPIKEQLIEENRQMNIRVISERGD</sequence>
<dbReference type="STRING" id="980561.A1359_19985"/>
<dbReference type="OrthoDB" id="5574122at2"/>
<comment type="caution">
    <text evidence="2">The sequence shown here is derived from an EMBL/GenBank/DDBJ whole genome shotgun (WGS) entry which is preliminary data.</text>
</comment>
<keyword evidence="1" id="KW-0472">Membrane</keyword>
<name>A0A177NTU9_9GAMM</name>
<dbReference type="RefSeq" id="WP_066977096.1">
    <property type="nucleotide sequence ID" value="NZ_LUUI01000024.1"/>
</dbReference>
<proteinExistence type="predicted"/>
<evidence type="ECO:0000313" key="2">
    <source>
        <dbReference type="EMBL" id="OAI20984.1"/>
    </source>
</evidence>
<keyword evidence="1" id="KW-1133">Transmembrane helix</keyword>